<dbReference type="Proteomes" id="UP000825729">
    <property type="component" value="Unassembled WGS sequence"/>
</dbReference>
<reference evidence="2 3" key="1">
    <citation type="submission" date="2021-07" db="EMBL/GenBank/DDBJ databases">
        <title>The Aristolochia fimbriata genome: insights into angiosperm evolution, floral development and chemical biosynthesis.</title>
        <authorList>
            <person name="Jiao Y."/>
        </authorList>
    </citation>
    <scope>NUCLEOTIDE SEQUENCE [LARGE SCALE GENOMIC DNA]</scope>
    <source>
        <strain evidence="2">IBCAS-2021</strain>
        <tissue evidence="2">Leaf</tissue>
    </source>
</reference>
<sequence length="121" mass="13468">MVYHPRGYTEEALGCVQNVVERVNRREALDPSSANPYLMEIGHYYQSVLHCLPLLEGAIVDEDVSHAAISKPTVPYLPPEQTPEPGLTSLLSSPQNLSPAVTLPFEGFILEGRKRHWCTRA</sequence>
<proteinExistence type="predicted"/>
<gene>
    <name evidence="2" type="ORF">H6P81_002699</name>
</gene>
<evidence type="ECO:0000256" key="1">
    <source>
        <dbReference type="SAM" id="MobiDB-lite"/>
    </source>
</evidence>
<organism evidence="2 3">
    <name type="scientific">Aristolochia fimbriata</name>
    <name type="common">White veined hardy Dutchman's pipe vine</name>
    <dbReference type="NCBI Taxonomy" id="158543"/>
    <lineage>
        <taxon>Eukaryota</taxon>
        <taxon>Viridiplantae</taxon>
        <taxon>Streptophyta</taxon>
        <taxon>Embryophyta</taxon>
        <taxon>Tracheophyta</taxon>
        <taxon>Spermatophyta</taxon>
        <taxon>Magnoliopsida</taxon>
        <taxon>Magnoliidae</taxon>
        <taxon>Piperales</taxon>
        <taxon>Aristolochiaceae</taxon>
        <taxon>Aristolochia</taxon>
    </lineage>
</organism>
<keyword evidence="3" id="KW-1185">Reference proteome</keyword>
<evidence type="ECO:0000313" key="3">
    <source>
        <dbReference type="Proteomes" id="UP000825729"/>
    </source>
</evidence>
<comment type="caution">
    <text evidence="2">The sequence shown here is derived from an EMBL/GenBank/DDBJ whole genome shotgun (WGS) entry which is preliminary data.</text>
</comment>
<name>A0AAV7FEC7_ARIFI</name>
<dbReference type="EMBL" id="JAINDJ010000002">
    <property type="protein sequence ID" value="KAG9458191.1"/>
    <property type="molecule type" value="Genomic_DNA"/>
</dbReference>
<evidence type="ECO:0000313" key="2">
    <source>
        <dbReference type="EMBL" id="KAG9458191.1"/>
    </source>
</evidence>
<protein>
    <submittedName>
        <fullName evidence="2">Uncharacterized protein</fullName>
    </submittedName>
</protein>
<feature type="region of interest" description="Disordered" evidence="1">
    <location>
        <begin position="73"/>
        <end position="93"/>
    </location>
</feature>
<accession>A0AAV7FEC7</accession>
<dbReference type="AlphaFoldDB" id="A0AAV7FEC7"/>